<name>A0A8S2XXK4_9BILA</name>
<comment type="subcellular location">
    <subcellularLocation>
        <location evidence="1">Nucleus</location>
        <location evidence="1">Nucleolus</location>
    </subcellularLocation>
</comment>
<comment type="similarity">
    <text evidence="2">Belongs to the NOA36 family.</text>
</comment>
<keyword evidence="3" id="KW-0479">Metal-binding</keyword>
<feature type="compositionally biased region" description="Acidic residues" evidence="8">
    <location>
        <begin position="107"/>
        <end position="142"/>
    </location>
</feature>
<dbReference type="PANTHER" id="PTHR13214">
    <property type="entry name" value="ZINC FINGER PROTEIN 330"/>
    <property type="match status" value="1"/>
</dbReference>
<evidence type="ECO:0000256" key="3">
    <source>
        <dbReference type="ARBA" id="ARBA00022723"/>
    </source>
</evidence>
<dbReference type="AlphaFoldDB" id="A0A8S2XXK4"/>
<accession>A0A8S2XXK4</accession>
<evidence type="ECO:0008006" key="11">
    <source>
        <dbReference type="Google" id="ProtNLM"/>
    </source>
</evidence>
<evidence type="ECO:0000256" key="8">
    <source>
        <dbReference type="SAM" id="MobiDB-lite"/>
    </source>
</evidence>
<organism evidence="9 10">
    <name type="scientific">Rotaria magnacalcarata</name>
    <dbReference type="NCBI Taxonomy" id="392030"/>
    <lineage>
        <taxon>Eukaryota</taxon>
        <taxon>Metazoa</taxon>
        <taxon>Spiralia</taxon>
        <taxon>Gnathifera</taxon>
        <taxon>Rotifera</taxon>
        <taxon>Eurotatoria</taxon>
        <taxon>Bdelloidea</taxon>
        <taxon>Philodinida</taxon>
        <taxon>Philodinidae</taxon>
        <taxon>Rotaria</taxon>
    </lineage>
</organism>
<evidence type="ECO:0000313" key="9">
    <source>
        <dbReference type="EMBL" id="CAF4516636.1"/>
    </source>
</evidence>
<evidence type="ECO:0000256" key="2">
    <source>
        <dbReference type="ARBA" id="ARBA00007212"/>
    </source>
</evidence>
<dbReference type="Proteomes" id="UP000681720">
    <property type="component" value="Unassembled WGS sequence"/>
</dbReference>
<dbReference type="GO" id="GO:0008270">
    <property type="term" value="F:zinc ion binding"/>
    <property type="evidence" value="ECO:0007669"/>
    <property type="project" value="UniProtKB-KW"/>
</dbReference>
<feature type="region of interest" description="Disordered" evidence="8">
    <location>
        <begin position="62"/>
        <end position="163"/>
    </location>
</feature>
<protein>
    <recommendedName>
        <fullName evidence="11">Zinc finger protein 330</fullName>
    </recommendedName>
</protein>
<sequence>ASCSKHGQWSCLRCKVCYCDEHIKRRGFKYTQGEAYPCPKCNFPTKETKDLAMSTRAYDYGRKGQEDFEEEDDGLGITNGSDYFTRGEGSRNFTFGGKTIEERAPRDDDDDDEVEDDEDDDDDDEDEDEDDDDDEEEEEEEGEEKHDDDNEEATIDESLKKTV</sequence>
<feature type="non-terminal residue" evidence="9">
    <location>
        <position position="163"/>
    </location>
</feature>
<gene>
    <name evidence="9" type="ORF">GIL414_LOCUS35423</name>
</gene>
<evidence type="ECO:0000256" key="4">
    <source>
        <dbReference type="ARBA" id="ARBA00022737"/>
    </source>
</evidence>
<reference evidence="9" key="1">
    <citation type="submission" date="2021-02" db="EMBL/GenBank/DDBJ databases">
        <authorList>
            <person name="Nowell W R."/>
        </authorList>
    </citation>
    <scope>NUCLEOTIDE SEQUENCE</scope>
</reference>
<keyword evidence="4" id="KW-0677">Repeat</keyword>
<dbReference type="EMBL" id="CAJOBJ010084921">
    <property type="protein sequence ID" value="CAF4516636.1"/>
    <property type="molecule type" value="Genomic_DNA"/>
</dbReference>
<evidence type="ECO:0000256" key="7">
    <source>
        <dbReference type="ARBA" id="ARBA00023242"/>
    </source>
</evidence>
<dbReference type="PANTHER" id="PTHR13214:SF1">
    <property type="entry name" value="ZINC FINGER PROTEIN 330"/>
    <property type="match status" value="1"/>
</dbReference>
<keyword evidence="6" id="KW-0862">Zinc</keyword>
<evidence type="ECO:0000256" key="1">
    <source>
        <dbReference type="ARBA" id="ARBA00004604"/>
    </source>
</evidence>
<proteinExistence type="inferred from homology"/>
<comment type="caution">
    <text evidence="9">The sequence shown here is derived from an EMBL/GenBank/DDBJ whole genome shotgun (WGS) entry which is preliminary data.</text>
</comment>
<keyword evidence="5" id="KW-0863">Zinc-finger</keyword>
<dbReference type="GO" id="GO:0005730">
    <property type="term" value="C:nucleolus"/>
    <property type="evidence" value="ECO:0007669"/>
    <property type="project" value="UniProtKB-SubCell"/>
</dbReference>
<dbReference type="InterPro" id="IPR010531">
    <property type="entry name" value="NOA36"/>
</dbReference>
<evidence type="ECO:0000313" key="10">
    <source>
        <dbReference type="Proteomes" id="UP000681720"/>
    </source>
</evidence>
<evidence type="ECO:0000256" key="6">
    <source>
        <dbReference type="ARBA" id="ARBA00022833"/>
    </source>
</evidence>
<keyword evidence="7" id="KW-0539">Nucleus</keyword>
<dbReference type="Pfam" id="PF06524">
    <property type="entry name" value="NOA36"/>
    <property type="match status" value="1"/>
</dbReference>
<evidence type="ECO:0000256" key="5">
    <source>
        <dbReference type="ARBA" id="ARBA00022771"/>
    </source>
</evidence>